<dbReference type="InterPro" id="IPR009057">
    <property type="entry name" value="Homeodomain-like_sf"/>
</dbReference>
<dbReference type="InterPro" id="IPR037923">
    <property type="entry name" value="HTH-like"/>
</dbReference>
<evidence type="ECO:0000256" key="1">
    <source>
        <dbReference type="ARBA" id="ARBA00023015"/>
    </source>
</evidence>
<sequence length="281" mass="33522">MEQEVSVSLREQSYYINYSSGHDSSMTTHHMHQDYEIYYLFRGERIYLINGKEYVVRKDHLVFINKNVVHKTLVMNNDLYERFVINFREDFMSFNEQHLIKQLFEDGPHVIPISEHKKTLIYNIMKSQIHEYQKSQKDKDTYIRSLLTQLLVESTRLLEEQQKTFTDLHHQQISNKNEIADVIKYIHDHYADSVSLSVLSHQFHLNEQYISRLFKKTTGCSIIGYLNAVRVNEAKRLLTESKMKINQIARKVGYSNNIHLWRVFKKLTGESPNEYRITNLK</sequence>
<dbReference type="PROSITE" id="PS01124">
    <property type="entry name" value="HTH_ARAC_FAMILY_2"/>
    <property type="match status" value="1"/>
</dbReference>
<feature type="domain" description="HTH araC/xylS-type" evidence="4">
    <location>
        <begin position="180"/>
        <end position="278"/>
    </location>
</feature>
<name>A0A3A9K9G6_9BACI</name>
<dbReference type="PANTHER" id="PTHR43280">
    <property type="entry name" value="ARAC-FAMILY TRANSCRIPTIONAL REGULATOR"/>
    <property type="match status" value="1"/>
</dbReference>
<evidence type="ECO:0000256" key="2">
    <source>
        <dbReference type="ARBA" id="ARBA00023125"/>
    </source>
</evidence>
<dbReference type="SMART" id="SM00342">
    <property type="entry name" value="HTH_ARAC"/>
    <property type="match status" value="1"/>
</dbReference>
<proteinExistence type="predicted"/>
<protein>
    <recommendedName>
        <fullName evidence="4">HTH araC/xylS-type domain-containing protein</fullName>
    </recommendedName>
</protein>
<keyword evidence="2" id="KW-0238">DNA-binding</keyword>
<organism evidence="5 6">
    <name type="scientific">Salipaludibacillus neizhouensis</name>
    <dbReference type="NCBI Taxonomy" id="885475"/>
    <lineage>
        <taxon>Bacteria</taxon>
        <taxon>Bacillati</taxon>
        <taxon>Bacillota</taxon>
        <taxon>Bacilli</taxon>
        <taxon>Bacillales</taxon>
        <taxon>Bacillaceae</taxon>
    </lineage>
</organism>
<evidence type="ECO:0000256" key="3">
    <source>
        <dbReference type="ARBA" id="ARBA00023163"/>
    </source>
</evidence>
<gene>
    <name evidence="5" type="ORF">CR203_11010</name>
</gene>
<dbReference type="Proteomes" id="UP000281498">
    <property type="component" value="Unassembled WGS sequence"/>
</dbReference>
<reference evidence="5 6" key="1">
    <citation type="submission" date="2017-10" db="EMBL/GenBank/DDBJ databases">
        <title>Bacillus sp. nov., a halophilic bacterium isolated from a Keqin Lake.</title>
        <authorList>
            <person name="Wang H."/>
        </authorList>
    </citation>
    <scope>NUCLEOTIDE SEQUENCE [LARGE SCALE GENOMIC DNA]</scope>
    <source>
        <strain evidence="5 6">KCTC 13187</strain>
    </source>
</reference>
<keyword evidence="1" id="KW-0805">Transcription regulation</keyword>
<dbReference type="Gene3D" id="2.60.120.10">
    <property type="entry name" value="Jelly Rolls"/>
    <property type="match status" value="1"/>
</dbReference>
<dbReference type="PROSITE" id="PS00041">
    <property type="entry name" value="HTH_ARAC_FAMILY_1"/>
    <property type="match status" value="1"/>
</dbReference>
<keyword evidence="6" id="KW-1185">Reference proteome</keyword>
<dbReference type="InterPro" id="IPR018060">
    <property type="entry name" value="HTH_AraC"/>
</dbReference>
<dbReference type="OrthoDB" id="506156at2"/>
<dbReference type="PANTHER" id="PTHR43280:SF28">
    <property type="entry name" value="HTH-TYPE TRANSCRIPTIONAL ACTIVATOR RHAS"/>
    <property type="match status" value="1"/>
</dbReference>
<dbReference type="Gene3D" id="1.10.10.60">
    <property type="entry name" value="Homeodomain-like"/>
    <property type="match status" value="2"/>
</dbReference>
<dbReference type="GO" id="GO:0003700">
    <property type="term" value="F:DNA-binding transcription factor activity"/>
    <property type="evidence" value="ECO:0007669"/>
    <property type="project" value="InterPro"/>
</dbReference>
<keyword evidence="3" id="KW-0804">Transcription</keyword>
<dbReference type="Pfam" id="PF12833">
    <property type="entry name" value="HTH_18"/>
    <property type="match status" value="1"/>
</dbReference>
<dbReference type="SUPFAM" id="SSF46689">
    <property type="entry name" value="Homeodomain-like"/>
    <property type="match status" value="2"/>
</dbReference>
<evidence type="ECO:0000313" key="5">
    <source>
        <dbReference type="EMBL" id="RKL67041.1"/>
    </source>
</evidence>
<comment type="caution">
    <text evidence="5">The sequence shown here is derived from an EMBL/GenBank/DDBJ whole genome shotgun (WGS) entry which is preliminary data.</text>
</comment>
<accession>A0A3A9K9G6</accession>
<evidence type="ECO:0000259" key="4">
    <source>
        <dbReference type="PROSITE" id="PS01124"/>
    </source>
</evidence>
<dbReference type="InterPro" id="IPR018062">
    <property type="entry name" value="HTH_AraC-typ_CS"/>
</dbReference>
<evidence type="ECO:0000313" key="6">
    <source>
        <dbReference type="Proteomes" id="UP000281498"/>
    </source>
</evidence>
<dbReference type="GO" id="GO:0043565">
    <property type="term" value="F:sequence-specific DNA binding"/>
    <property type="evidence" value="ECO:0007669"/>
    <property type="project" value="InterPro"/>
</dbReference>
<dbReference type="EMBL" id="PDOE01000004">
    <property type="protein sequence ID" value="RKL67041.1"/>
    <property type="molecule type" value="Genomic_DNA"/>
</dbReference>
<dbReference type="InterPro" id="IPR003313">
    <property type="entry name" value="AraC-bd"/>
</dbReference>
<dbReference type="SUPFAM" id="SSF51215">
    <property type="entry name" value="Regulatory protein AraC"/>
    <property type="match status" value="1"/>
</dbReference>
<dbReference type="RefSeq" id="WP_110937473.1">
    <property type="nucleotide sequence ID" value="NZ_KZ614146.1"/>
</dbReference>
<dbReference type="InterPro" id="IPR014710">
    <property type="entry name" value="RmlC-like_jellyroll"/>
</dbReference>
<dbReference type="AlphaFoldDB" id="A0A3A9K9G6"/>
<dbReference type="Pfam" id="PF02311">
    <property type="entry name" value="AraC_binding"/>
    <property type="match status" value="1"/>
</dbReference>